<dbReference type="SUPFAM" id="SSF52949">
    <property type="entry name" value="Macro domain-like"/>
    <property type="match status" value="1"/>
</dbReference>
<dbReference type="InterPro" id="IPR043472">
    <property type="entry name" value="Macro_dom-like"/>
</dbReference>
<feature type="domain" description="Microbial-type PARG catalytic" evidence="1">
    <location>
        <begin position="36"/>
        <end position="181"/>
    </location>
</feature>
<sequence>MSKLRFGSCVDSDELAGENRRVLEIRYEIAESLGRSALDAIDNGEYLTDDGLVDWSGEIEAAEAAKISIPSDATLPETGRGSEGGGHAETLVTVVNRTTLSAASALVEQGHRPLALNFANGVEPGGGFLRGATAQEETLCRSSALYATLFDDPMYDFHRNHDPAASSDWAILSPDVPVFRNDAGMECDKPWSLSFLTCAAPYAPTVGRLTAEPMLRQRIHRVLSIAEAYRYESLVLGAWGCGVFANDPLQTAKDFRTALESDFAGAFSHVVFAITDWSPQRRYLRPFCDVFSDA</sequence>
<dbReference type="RefSeq" id="WP_145352648.1">
    <property type="nucleotide sequence ID" value="NZ_CP036262.1"/>
</dbReference>
<dbReference type="PANTHER" id="PTHR35596:SF1">
    <property type="entry name" value="MICROBIAL-TYPE PARG CATALYTIC DOMAIN-CONTAINING PROTEIN"/>
    <property type="match status" value="1"/>
</dbReference>
<dbReference type="NCBIfam" id="TIGR02452">
    <property type="entry name" value="TIGR02452 family protein"/>
    <property type="match status" value="1"/>
</dbReference>
<dbReference type="KEGG" id="rml:FF011L_34330"/>
<protein>
    <recommendedName>
        <fullName evidence="1">Microbial-type PARG catalytic domain-containing protein</fullName>
    </recommendedName>
</protein>
<evidence type="ECO:0000259" key="1">
    <source>
        <dbReference type="Pfam" id="PF10021"/>
    </source>
</evidence>
<evidence type="ECO:0000313" key="2">
    <source>
        <dbReference type="EMBL" id="QDS94653.1"/>
    </source>
</evidence>
<gene>
    <name evidence="2" type="ORF">FF011L_34330</name>
</gene>
<dbReference type="OrthoDB" id="9806181at2"/>
<evidence type="ECO:0000313" key="3">
    <source>
        <dbReference type="Proteomes" id="UP000320672"/>
    </source>
</evidence>
<dbReference type="Gene3D" id="3.40.220.10">
    <property type="entry name" value="Leucine Aminopeptidase, subunit E, domain 1"/>
    <property type="match status" value="1"/>
</dbReference>
<dbReference type="AlphaFoldDB" id="A0A517MIE6"/>
<proteinExistence type="predicted"/>
<organism evidence="2 3">
    <name type="scientific">Roseimaritima multifibrata</name>
    <dbReference type="NCBI Taxonomy" id="1930274"/>
    <lineage>
        <taxon>Bacteria</taxon>
        <taxon>Pseudomonadati</taxon>
        <taxon>Planctomycetota</taxon>
        <taxon>Planctomycetia</taxon>
        <taxon>Pirellulales</taxon>
        <taxon>Pirellulaceae</taxon>
        <taxon>Roseimaritima</taxon>
    </lineage>
</organism>
<dbReference type="Proteomes" id="UP000320672">
    <property type="component" value="Chromosome"/>
</dbReference>
<dbReference type="EMBL" id="CP036262">
    <property type="protein sequence ID" value="QDS94653.1"/>
    <property type="molecule type" value="Genomic_DNA"/>
</dbReference>
<dbReference type="PIRSF" id="PIRSF014899">
    <property type="entry name" value="UCP014899"/>
    <property type="match status" value="1"/>
</dbReference>
<dbReference type="InterPro" id="IPR019261">
    <property type="entry name" value="PARG_cat_microbial"/>
</dbReference>
<keyword evidence="3" id="KW-1185">Reference proteome</keyword>
<reference evidence="2 3" key="1">
    <citation type="submission" date="2019-02" db="EMBL/GenBank/DDBJ databases">
        <title>Deep-cultivation of Planctomycetes and their phenomic and genomic characterization uncovers novel biology.</title>
        <authorList>
            <person name="Wiegand S."/>
            <person name="Jogler M."/>
            <person name="Boedeker C."/>
            <person name="Pinto D."/>
            <person name="Vollmers J."/>
            <person name="Rivas-Marin E."/>
            <person name="Kohn T."/>
            <person name="Peeters S.H."/>
            <person name="Heuer A."/>
            <person name="Rast P."/>
            <person name="Oberbeckmann S."/>
            <person name="Bunk B."/>
            <person name="Jeske O."/>
            <person name="Meyerdierks A."/>
            <person name="Storesund J.E."/>
            <person name="Kallscheuer N."/>
            <person name="Luecker S."/>
            <person name="Lage O.M."/>
            <person name="Pohl T."/>
            <person name="Merkel B.J."/>
            <person name="Hornburger P."/>
            <person name="Mueller R.-W."/>
            <person name="Bruemmer F."/>
            <person name="Labrenz M."/>
            <person name="Spormann A.M."/>
            <person name="Op den Camp H."/>
            <person name="Overmann J."/>
            <person name="Amann R."/>
            <person name="Jetten M.S.M."/>
            <person name="Mascher T."/>
            <person name="Medema M.H."/>
            <person name="Devos D.P."/>
            <person name="Kaster A.-K."/>
            <person name="Ovreas L."/>
            <person name="Rohde M."/>
            <person name="Galperin M.Y."/>
            <person name="Jogler C."/>
        </authorList>
    </citation>
    <scope>NUCLEOTIDE SEQUENCE [LARGE SCALE GENOMIC DNA]</scope>
    <source>
        <strain evidence="2 3">FF011L</strain>
    </source>
</reference>
<dbReference type="PANTHER" id="PTHR35596">
    <property type="entry name" value="DUF2263 DOMAIN-CONTAINING PROTEIN"/>
    <property type="match status" value="1"/>
</dbReference>
<name>A0A517MIE6_9BACT</name>
<dbReference type="InterPro" id="IPR012664">
    <property type="entry name" value="CHP02452"/>
</dbReference>
<accession>A0A517MIE6</accession>
<dbReference type="Pfam" id="PF10021">
    <property type="entry name" value="PARG_cat_microb"/>
    <property type="match status" value="1"/>
</dbReference>